<sequence length="90" mass="10265">MSVSDGLREKLEYAFTMESSTALREVAREATVYVQSVQVLLRQADEAIQRGDYVNYVDPQKTRAACLKEIDALQKINRDANAEVERREGR</sequence>
<feature type="coiled-coil region" evidence="1">
    <location>
        <begin position="63"/>
        <end position="90"/>
    </location>
</feature>
<dbReference type="AlphaFoldDB" id="A0A7X5BPB5"/>
<dbReference type="Proteomes" id="UP000537825">
    <property type="component" value="Unassembled WGS sequence"/>
</dbReference>
<keyword evidence="1" id="KW-0175">Coiled coil</keyword>
<dbReference type="EMBL" id="JAAAPK010000003">
    <property type="protein sequence ID" value="NBC40456.1"/>
    <property type="molecule type" value="Genomic_DNA"/>
</dbReference>
<evidence type="ECO:0000313" key="3">
    <source>
        <dbReference type="Proteomes" id="UP000537825"/>
    </source>
</evidence>
<proteinExistence type="predicted"/>
<comment type="caution">
    <text evidence="2">The sequence shown here is derived from an EMBL/GenBank/DDBJ whole genome shotgun (WGS) entry which is preliminary data.</text>
</comment>
<organism evidence="2 3">
    <name type="scientific">Corallococcus exiguus</name>
    <dbReference type="NCBI Taxonomy" id="83462"/>
    <lineage>
        <taxon>Bacteria</taxon>
        <taxon>Pseudomonadati</taxon>
        <taxon>Myxococcota</taxon>
        <taxon>Myxococcia</taxon>
        <taxon>Myxococcales</taxon>
        <taxon>Cystobacterineae</taxon>
        <taxon>Myxococcaceae</taxon>
        <taxon>Corallococcus</taxon>
    </lineage>
</organism>
<reference evidence="2 3" key="1">
    <citation type="submission" date="2020-01" db="EMBL/GenBank/DDBJ databases">
        <title>The draft genome sequence of Corallococcus exiguus DSM 14696.</title>
        <authorList>
            <person name="Zhang X."/>
            <person name="Zhu H."/>
        </authorList>
    </citation>
    <scope>NUCLEOTIDE SEQUENCE [LARGE SCALE GENOMIC DNA]</scope>
    <source>
        <strain evidence="2 3">DSM 14696</strain>
    </source>
</reference>
<dbReference type="RefSeq" id="WP_139917276.1">
    <property type="nucleotide sequence ID" value="NZ_CBCSLE010000110.1"/>
</dbReference>
<protein>
    <submittedName>
        <fullName evidence="2">Uncharacterized protein</fullName>
    </submittedName>
</protein>
<accession>A0A7X5BPB5</accession>
<gene>
    <name evidence="2" type="ORF">GTZ93_11530</name>
</gene>
<keyword evidence="3" id="KW-1185">Reference proteome</keyword>
<evidence type="ECO:0000256" key="1">
    <source>
        <dbReference type="SAM" id="Coils"/>
    </source>
</evidence>
<name>A0A7X5BPB5_9BACT</name>
<evidence type="ECO:0000313" key="2">
    <source>
        <dbReference type="EMBL" id="NBC40456.1"/>
    </source>
</evidence>